<evidence type="ECO:0000256" key="3">
    <source>
        <dbReference type="ARBA" id="ARBA00022475"/>
    </source>
</evidence>
<keyword evidence="4 7" id="KW-0812">Transmembrane</keyword>
<reference evidence="8 9" key="1">
    <citation type="journal article" date="2016" name="Front. Microbiol.">
        <title>Microevolution Analysis of Bacillus coahuilensis Unveils Differences in Phosphorus Acquisition Strategies and Their Regulation.</title>
        <authorList>
            <person name="Gomez-Lunar Z."/>
            <person name="Hernandez-Gonzalez I."/>
            <person name="Rodriguez-Torres M.D."/>
            <person name="Souza V."/>
            <person name="Olmedo-Alvarez G."/>
        </authorList>
    </citation>
    <scope>NUCLEOTIDE SEQUENCE [LARGE SCALE GENOMIC DNA]</scope>
    <source>
        <strain evidence="9">p1.1.43</strain>
    </source>
</reference>
<dbReference type="RefSeq" id="WP_059349980.1">
    <property type="nucleotide sequence ID" value="NZ_LDYG01000001.1"/>
</dbReference>
<evidence type="ECO:0000256" key="2">
    <source>
        <dbReference type="ARBA" id="ARBA00008570"/>
    </source>
</evidence>
<evidence type="ECO:0000256" key="7">
    <source>
        <dbReference type="SAM" id="Phobius"/>
    </source>
</evidence>
<keyword evidence="5 7" id="KW-1133">Transmembrane helix</keyword>
<dbReference type="Pfam" id="PF10661">
    <property type="entry name" value="EssA"/>
    <property type="match status" value="1"/>
</dbReference>
<dbReference type="EMBL" id="LDYG01000001">
    <property type="protein sequence ID" value="KUP09452.1"/>
    <property type="molecule type" value="Genomic_DNA"/>
</dbReference>
<dbReference type="AlphaFoldDB" id="A0A147KCT2"/>
<proteinExistence type="inferred from homology"/>
<name>A0A147KCT2_9BACI</name>
<dbReference type="STRING" id="1150625.Q75_00585"/>
<evidence type="ECO:0000256" key="6">
    <source>
        <dbReference type="ARBA" id="ARBA00023136"/>
    </source>
</evidence>
<comment type="similarity">
    <text evidence="2">Belongs to the EssA family.</text>
</comment>
<evidence type="ECO:0008006" key="10">
    <source>
        <dbReference type="Google" id="ProtNLM"/>
    </source>
</evidence>
<dbReference type="GO" id="GO:0005886">
    <property type="term" value="C:plasma membrane"/>
    <property type="evidence" value="ECO:0007669"/>
    <property type="project" value="UniProtKB-SubCell"/>
</dbReference>
<feature type="transmembrane region" description="Helical" evidence="7">
    <location>
        <begin position="127"/>
        <end position="149"/>
    </location>
</feature>
<accession>A0A147KCT2</accession>
<evidence type="ECO:0000313" key="9">
    <source>
        <dbReference type="Proteomes" id="UP000074108"/>
    </source>
</evidence>
<evidence type="ECO:0000313" key="8">
    <source>
        <dbReference type="EMBL" id="KUP09452.1"/>
    </source>
</evidence>
<evidence type="ECO:0000256" key="1">
    <source>
        <dbReference type="ARBA" id="ARBA00004162"/>
    </source>
</evidence>
<keyword evidence="9" id="KW-1185">Reference proteome</keyword>
<dbReference type="PATRIC" id="fig|1150625.3.peg.121"/>
<evidence type="ECO:0000256" key="5">
    <source>
        <dbReference type="ARBA" id="ARBA00022989"/>
    </source>
</evidence>
<dbReference type="InterPro" id="IPR034026">
    <property type="entry name" value="EssA"/>
</dbReference>
<comment type="caution">
    <text evidence="8">The sequence shown here is derived from an EMBL/GenBank/DDBJ whole genome shotgun (WGS) entry which is preliminary data.</text>
</comment>
<sequence length="160" mass="18263">MRFKFLWFILSFIMINMVSYHTVYASTNINKLSPNDYQEDSFKKNTDLLHDQSSSNEKLKIPQEQKGLTFEGKSTNTFSELSYRLFKNEARDTNTIKAKAESLDLFTEEQSTRLDGMEENGQDSSSLSVLMGVLAGICVVLLLSVLIIWSKASQRKENLT</sequence>
<comment type="subcellular location">
    <subcellularLocation>
        <location evidence="1">Cell membrane</location>
        <topology evidence="1">Single-pass membrane protein</topology>
    </subcellularLocation>
</comment>
<keyword evidence="6 7" id="KW-0472">Membrane</keyword>
<protein>
    <recommendedName>
        <fullName evidence="10">Type VII secretion protein EssA</fullName>
    </recommendedName>
</protein>
<keyword evidence="3" id="KW-1003">Cell membrane</keyword>
<dbReference type="Proteomes" id="UP000074108">
    <property type="component" value="Unassembled WGS sequence"/>
</dbReference>
<gene>
    <name evidence="8" type="ORF">Q75_00585</name>
</gene>
<dbReference type="OrthoDB" id="2437241at2"/>
<dbReference type="NCBIfam" id="TIGR03927">
    <property type="entry name" value="T7SS_EssA_Firm"/>
    <property type="match status" value="1"/>
</dbReference>
<dbReference type="InterPro" id="IPR018920">
    <property type="entry name" value="EssA/YueC"/>
</dbReference>
<evidence type="ECO:0000256" key="4">
    <source>
        <dbReference type="ARBA" id="ARBA00022692"/>
    </source>
</evidence>
<organism evidence="8 9">
    <name type="scientific">Bacillus coahuilensis p1.1.43</name>
    <dbReference type="NCBI Taxonomy" id="1150625"/>
    <lineage>
        <taxon>Bacteria</taxon>
        <taxon>Bacillati</taxon>
        <taxon>Bacillota</taxon>
        <taxon>Bacilli</taxon>
        <taxon>Bacillales</taxon>
        <taxon>Bacillaceae</taxon>
        <taxon>Bacillus</taxon>
    </lineage>
</organism>